<reference evidence="3 4" key="1">
    <citation type="submission" date="2019-09" db="EMBL/GenBank/DDBJ databases">
        <title>Flavobacterium sp. nov., isolated from glacier ice.</title>
        <authorList>
            <person name="Liu Q."/>
        </authorList>
    </citation>
    <scope>NUCLEOTIDE SEQUENCE [LARGE SCALE GENOMIC DNA]</scope>
    <source>
        <strain evidence="3 4">NBRC 112527</strain>
    </source>
</reference>
<sequence>MKKTTIPSINFLAKLLFSFCFMVLLSNTIWSQTTVFSDNFDRGSLVIPITSGGSPSITYTTVTTSTGSAMANTITSRTNLTSGSDYALQILSANSNSTPVAQTFGQTYITGSLNSYSAPFDKILDQNPGNVIWTFNMRTNRATALSLNGFQNASSSWGSAVVLASTSSTLQNAGNGYAVIETRGTGSTNTIKLISYTGGLQGTQVVIASSSNLSTLTSWASVKVIYNPSLSTNNWQLLVRDDTTTINPDFSTLTTSSGTGSDSNYTSSSSTLTHFGFYANHDASNNGSTSNSFYYDNFSVVVNTLTVGALSGGNFANQCINTSTTKTFTLSGTNLTSNVTIGAVSGYTYALNGSSTFTTSIVLTPVSGSLSSFSPIQVRFTPTAVQSYSTTIPISGGLAPTVNLAVAGVGINTIATTATVAADTITSTSATLNGIYIPGGCSGAITVNGFEYSTASFTGGSATSLAAIGSTSPFNSGANLSGLLPNTTYYFRSKITDANGSTVVYGNELNFTTSAISTPVATAATIIKSSEFNANFSSVVGASNYLLDVYTIGGITENIVGWTFPSSGTILTADITSTNNTTNTISLSSGSISNATGVSTQAASGSTWTTSGGKYWEIQFNTRGYNVIKVSSAQNSTSSGPRDFKIQYKIGLDGTYVDVPSGIITVANNYTTGVLTNLVLPSFCDNQSSVYLRWLPNSATGVDGNAFTSGGINRIDNVIISGDKINFATGYNAANVNSSPQLVTGLNSNSIYYYSVRANSTNSTSVNSNVINLTTKIDQSLADFRSKANGVFSDFSTWDYYDGTAWISATQAPTNNNTITILVNHEVSLSNNFVINSGKICTVNGTIDLSGKIISGTGTFLLSSGATLKLGDNISIATGITTTSKTFDAAANYYYNGTIPQTTASLPEPVTGIVTITNSSGVNLSVNKIINSPGSLVVSSIGQISFGFNGNATSIRGTGNFNASSGCTLVISSKNGIANDGTTGNIRLTGTRIFGSGINYNFTRFENSSSKMGASFLTEIASINNLTINNFENVILPARDIIINGTLNFVSGKIETGSQKLILAALGNVIGGGTGWVIGNFQKYIATSTSAITYEIGDATNYRPINLNFASVTSAGDLTASVSQTAGLHPQNSSSALNTTKIVNRYYTLSGSGVVYSSYNATFNYLTSDIINYPATDSNNFIVGKYNNPSWSYPTVGTKTAASTEATGLTSFGEFAIGYERITPVVTVINGTPYTYNTFVQGPDSISTLTPTPTVTYSYEGVNGTIYDASSIKPKKAGDYTVTATVAADVNYFTANSGAIPFTINKFDLTITGATSSNKEYDTTTAATISGGSLVGILGADDVLLIQEGTFPSKNVGINLVVTSVCRLAGDDALNYSIIQPTVPNASITQKEVTIINLATADKVYDKTNTAIVSIVPATELQGEFPSDTAKVSFTPSGYYASATVGNWTITSTTVLTGSESGNYILTQPIFTEKKDITPIGLDVTGITADNKAYDGNTDAVINAAGATLSGVLALETVTLNTTIATGTFDTKDFGNGKVVTISGLSISGANAANYSINPTTTSANITKRAVTITATSQTKCAGGAFSSLGNLNVDFTKDYNVAGDILSVTVSVIGGDGSISGSYPLRPSLATPGASNYTITYIDGTLTVNQSPTATISGTVNTCLGTSPVVTFTGANGSGTTGLGGTLQYEFTYKVGAGGTPTTITSVAGSATTFIVAPTTAIGSINYILISVRDLVSGCSNASTPGTATVTTGICTQIRPTQCGQFVPTIDTVIQASPVPGATQYRFEITLTTAPNTVTVYTWPNYYFNPTTVLGNGGLAYGKEYSIRVKPFIGAAEYPYGGACIVKAPLAPPTPALTTTVRPTQCGKILPQLSTVVQASPVSTATRYEFRVTDANGTRPIVSSTTNGFNILTGLVGGAVYDTDYFIEVQCFTGVGGVTPLTTWGAGCIVRTPSLPFSKLVTSQCNKTVTNLTSTLYASTVFLAEGYRFRVRLQSNPLSSRVVEKTSGNMSALTAAELSGGYAASTVYLVDVAVKYNGLWQEAYGGDVCTITTPTARMNTNSVESIFNVKAFPNPFASHFSLDIVSSSDALVEMKVYDMIGRQLEAKQATVSELSTREIGRNYPSGVYNVVVSQGDKVKSIRMVKR</sequence>
<keyword evidence="4" id="KW-1185">Reference proteome</keyword>
<evidence type="ECO:0000313" key="4">
    <source>
        <dbReference type="Proteomes" id="UP000490922"/>
    </source>
</evidence>
<organism evidence="3 4">
    <name type="scientific">Flavobacterium luteum</name>
    <dbReference type="NCBI Taxonomy" id="2026654"/>
    <lineage>
        <taxon>Bacteria</taxon>
        <taxon>Pseudomonadati</taxon>
        <taxon>Bacteroidota</taxon>
        <taxon>Flavobacteriia</taxon>
        <taxon>Flavobacteriales</taxon>
        <taxon>Flavobacteriaceae</taxon>
        <taxon>Flavobacterium</taxon>
    </lineage>
</organism>
<proteinExistence type="predicted"/>
<dbReference type="EMBL" id="WAEM01000006">
    <property type="protein sequence ID" value="KAB1154936.1"/>
    <property type="molecule type" value="Genomic_DNA"/>
</dbReference>
<dbReference type="InterPro" id="IPR026444">
    <property type="entry name" value="Secre_tail"/>
</dbReference>
<evidence type="ECO:0000259" key="2">
    <source>
        <dbReference type="Pfam" id="PF18657"/>
    </source>
</evidence>
<dbReference type="InterPro" id="IPR041248">
    <property type="entry name" value="YDG"/>
</dbReference>
<evidence type="ECO:0000313" key="3">
    <source>
        <dbReference type="EMBL" id="KAB1154936.1"/>
    </source>
</evidence>
<dbReference type="Proteomes" id="UP000490922">
    <property type="component" value="Unassembled WGS sequence"/>
</dbReference>
<name>A0A7J5ABK0_9FLAO</name>
<feature type="domain" description="YDG" evidence="2">
    <location>
        <begin position="1482"/>
        <end position="1562"/>
    </location>
</feature>
<dbReference type="OrthoDB" id="1286805at2"/>
<dbReference type="NCBIfam" id="TIGR04183">
    <property type="entry name" value="Por_Secre_tail"/>
    <property type="match status" value="1"/>
</dbReference>
<protein>
    <submittedName>
        <fullName evidence="3">T9SS type A sorting domain-containing protein</fullName>
    </submittedName>
</protein>
<feature type="domain" description="YDG" evidence="2">
    <location>
        <begin position="1389"/>
        <end position="1468"/>
    </location>
</feature>
<accession>A0A7J5ABK0</accession>
<keyword evidence="1" id="KW-0732">Signal</keyword>
<dbReference type="RefSeq" id="WP_151107856.1">
    <property type="nucleotide sequence ID" value="NZ_WAEM01000006.1"/>
</dbReference>
<comment type="caution">
    <text evidence="3">The sequence shown here is derived from an EMBL/GenBank/DDBJ whole genome shotgun (WGS) entry which is preliminary data.</text>
</comment>
<dbReference type="Pfam" id="PF18657">
    <property type="entry name" value="YDG"/>
    <property type="match status" value="3"/>
</dbReference>
<gene>
    <name evidence="3" type="ORF">F6464_10955</name>
</gene>
<feature type="domain" description="YDG" evidence="2">
    <location>
        <begin position="1308"/>
        <end position="1381"/>
    </location>
</feature>
<evidence type="ECO:0000256" key="1">
    <source>
        <dbReference type="ARBA" id="ARBA00022729"/>
    </source>
</evidence>